<keyword evidence="2" id="KW-1185">Reference proteome</keyword>
<sequence length="50" mass="5802">MQPNILHRLRWYPKLPSIVAKHVGGTSGNPPTLMRIIETQLRIRHARYAL</sequence>
<accession>A0A4S4MX74</accession>
<name>A0A4S4MX74_9APHY</name>
<gene>
    <name evidence="1" type="ORF">EUX98_g3195</name>
</gene>
<comment type="caution">
    <text evidence="1">The sequence shown here is derived from an EMBL/GenBank/DDBJ whole genome shotgun (WGS) entry which is preliminary data.</text>
</comment>
<dbReference type="AlphaFoldDB" id="A0A4S4MX74"/>
<reference evidence="1 2" key="1">
    <citation type="submission" date="2019-02" db="EMBL/GenBank/DDBJ databases">
        <title>Genome sequencing of the rare red list fungi Antrodiella citrinella (Flaviporus citrinellus).</title>
        <authorList>
            <person name="Buettner E."/>
            <person name="Kellner H."/>
        </authorList>
    </citation>
    <scope>NUCLEOTIDE SEQUENCE [LARGE SCALE GENOMIC DNA]</scope>
    <source>
        <strain evidence="1 2">DSM 108506</strain>
    </source>
</reference>
<proteinExistence type="predicted"/>
<dbReference type="Proteomes" id="UP000308730">
    <property type="component" value="Unassembled WGS sequence"/>
</dbReference>
<evidence type="ECO:0000313" key="1">
    <source>
        <dbReference type="EMBL" id="THH31006.1"/>
    </source>
</evidence>
<dbReference type="EMBL" id="SGPM01000061">
    <property type="protein sequence ID" value="THH31006.1"/>
    <property type="molecule type" value="Genomic_DNA"/>
</dbReference>
<evidence type="ECO:0000313" key="2">
    <source>
        <dbReference type="Proteomes" id="UP000308730"/>
    </source>
</evidence>
<protein>
    <submittedName>
        <fullName evidence="1">Uncharacterized protein</fullName>
    </submittedName>
</protein>
<organism evidence="1 2">
    <name type="scientific">Antrodiella citrinella</name>
    <dbReference type="NCBI Taxonomy" id="2447956"/>
    <lineage>
        <taxon>Eukaryota</taxon>
        <taxon>Fungi</taxon>
        <taxon>Dikarya</taxon>
        <taxon>Basidiomycota</taxon>
        <taxon>Agaricomycotina</taxon>
        <taxon>Agaricomycetes</taxon>
        <taxon>Polyporales</taxon>
        <taxon>Steccherinaceae</taxon>
        <taxon>Antrodiella</taxon>
    </lineage>
</organism>